<keyword evidence="1" id="KW-0805">Transcription regulation</keyword>
<dbReference type="Gene3D" id="1.10.10.10">
    <property type="entry name" value="Winged helix-like DNA-binding domain superfamily/Winged helix DNA-binding domain"/>
    <property type="match status" value="1"/>
</dbReference>
<dbReference type="OrthoDB" id="384891at2"/>
<dbReference type="Pfam" id="PF01047">
    <property type="entry name" value="MarR"/>
    <property type="match status" value="1"/>
</dbReference>
<name>A0A0R1M309_9LACO</name>
<accession>A0A0R1M309</accession>
<evidence type="ECO:0000256" key="2">
    <source>
        <dbReference type="ARBA" id="ARBA00023125"/>
    </source>
</evidence>
<protein>
    <recommendedName>
        <fullName evidence="4">HTH marR-type domain-containing protein</fullName>
    </recommendedName>
</protein>
<dbReference type="GO" id="GO:0003700">
    <property type="term" value="F:DNA-binding transcription factor activity"/>
    <property type="evidence" value="ECO:0007669"/>
    <property type="project" value="InterPro"/>
</dbReference>
<evidence type="ECO:0000313" key="6">
    <source>
        <dbReference type="Proteomes" id="UP000051621"/>
    </source>
</evidence>
<evidence type="ECO:0000256" key="3">
    <source>
        <dbReference type="ARBA" id="ARBA00023163"/>
    </source>
</evidence>
<dbReference type="InterPro" id="IPR036388">
    <property type="entry name" value="WH-like_DNA-bd_sf"/>
</dbReference>
<dbReference type="PANTHER" id="PTHR35790:SF4">
    <property type="entry name" value="HTH-TYPE TRANSCRIPTIONAL REGULATOR PCHR"/>
    <property type="match status" value="1"/>
</dbReference>
<dbReference type="InterPro" id="IPR052067">
    <property type="entry name" value="Metal_resp_HTH_trans_reg"/>
</dbReference>
<dbReference type="Proteomes" id="UP000051621">
    <property type="component" value="Unassembled WGS sequence"/>
</dbReference>
<dbReference type="EMBL" id="AZEF01000013">
    <property type="protein sequence ID" value="KRL02406.1"/>
    <property type="molecule type" value="Genomic_DNA"/>
</dbReference>
<dbReference type="InterPro" id="IPR000835">
    <property type="entry name" value="HTH_MarR-typ"/>
</dbReference>
<gene>
    <name evidence="5" type="ORF">FC81_GL000750</name>
</gene>
<dbReference type="GO" id="GO:0003677">
    <property type="term" value="F:DNA binding"/>
    <property type="evidence" value="ECO:0007669"/>
    <property type="project" value="UniProtKB-KW"/>
</dbReference>
<dbReference type="SUPFAM" id="SSF46785">
    <property type="entry name" value="Winged helix' DNA-binding domain"/>
    <property type="match status" value="1"/>
</dbReference>
<comment type="caution">
    <text evidence="5">The sequence shown here is derived from an EMBL/GenBank/DDBJ whole genome shotgun (WGS) entry which is preliminary data.</text>
</comment>
<evidence type="ECO:0000259" key="4">
    <source>
        <dbReference type="SMART" id="SM00347"/>
    </source>
</evidence>
<dbReference type="AlphaFoldDB" id="A0A0R1M309"/>
<dbReference type="STRING" id="1423731.FC81_GL000750"/>
<feature type="domain" description="HTH marR-type" evidence="4">
    <location>
        <begin position="43"/>
        <end position="145"/>
    </location>
</feature>
<dbReference type="SMART" id="SM00347">
    <property type="entry name" value="HTH_MARR"/>
    <property type="match status" value="1"/>
</dbReference>
<sequence>MSNLKEQQKAHNKVLTNLRKLFQLEESLKNKQNNFIGDGKVEFNNLVKKISLKQLELLYLISVTTNSTNTQLAKYSNTSKPAITRLTKKLLEQQFTDVHYLADNKSKNYTLTNRGLTILSTYKKLHQQASIGYQKVLSVFSVDELGTINLFIERLITSLQQKDLPSKQHKS</sequence>
<proteinExistence type="predicted"/>
<evidence type="ECO:0000313" key="5">
    <source>
        <dbReference type="EMBL" id="KRL02406.1"/>
    </source>
</evidence>
<keyword evidence="6" id="KW-1185">Reference proteome</keyword>
<keyword evidence="3" id="KW-0804">Transcription</keyword>
<reference evidence="5 6" key="1">
    <citation type="journal article" date="2015" name="Genome Announc.">
        <title>Expanding the biotechnology potential of lactobacilli through comparative genomics of 213 strains and associated genera.</title>
        <authorList>
            <person name="Sun Z."/>
            <person name="Harris H.M."/>
            <person name="McCann A."/>
            <person name="Guo C."/>
            <person name="Argimon S."/>
            <person name="Zhang W."/>
            <person name="Yang X."/>
            <person name="Jeffery I.B."/>
            <person name="Cooney J.C."/>
            <person name="Kagawa T.F."/>
            <person name="Liu W."/>
            <person name="Song Y."/>
            <person name="Salvetti E."/>
            <person name="Wrobel A."/>
            <person name="Rasinkangas P."/>
            <person name="Parkhill J."/>
            <person name="Rea M.C."/>
            <person name="O'Sullivan O."/>
            <person name="Ritari J."/>
            <person name="Douillard F.P."/>
            <person name="Paul Ross R."/>
            <person name="Yang R."/>
            <person name="Briner A.E."/>
            <person name="Felis G.E."/>
            <person name="de Vos W.M."/>
            <person name="Barrangou R."/>
            <person name="Klaenhammer T.R."/>
            <person name="Caufield P.W."/>
            <person name="Cui Y."/>
            <person name="Zhang H."/>
            <person name="O'Toole P.W."/>
        </authorList>
    </citation>
    <scope>NUCLEOTIDE SEQUENCE [LARGE SCALE GENOMIC DNA]</scope>
    <source>
        <strain evidence="5 6">DSM 19910</strain>
    </source>
</reference>
<organism evidence="5 6">
    <name type="scientific">Liquorilactobacillus capillatus DSM 19910</name>
    <dbReference type="NCBI Taxonomy" id="1423731"/>
    <lineage>
        <taxon>Bacteria</taxon>
        <taxon>Bacillati</taxon>
        <taxon>Bacillota</taxon>
        <taxon>Bacilli</taxon>
        <taxon>Lactobacillales</taxon>
        <taxon>Lactobacillaceae</taxon>
        <taxon>Liquorilactobacillus</taxon>
    </lineage>
</organism>
<dbReference type="RefSeq" id="WP_057742963.1">
    <property type="nucleotide sequence ID" value="NZ_AZEF01000013.1"/>
</dbReference>
<evidence type="ECO:0000256" key="1">
    <source>
        <dbReference type="ARBA" id="ARBA00023015"/>
    </source>
</evidence>
<dbReference type="PANTHER" id="PTHR35790">
    <property type="entry name" value="HTH-TYPE TRANSCRIPTIONAL REGULATOR PCHR"/>
    <property type="match status" value="1"/>
</dbReference>
<dbReference type="InterPro" id="IPR036390">
    <property type="entry name" value="WH_DNA-bd_sf"/>
</dbReference>
<keyword evidence="2" id="KW-0238">DNA-binding</keyword>
<dbReference type="PATRIC" id="fig|1423731.3.peg.769"/>